<dbReference type="GO" id="GO:0003700">
    <property type="term" value="F:DNA-binding transcription factor activity"/>
    <property type="evidence" value="ECO:0007669"/>
    <property type="project" value="InterPro"/>
</dbReference>
<feature type="region of interest" description="Disordered" evidence="2">
    <location>
        <begin position="90"/>
        <end position="130"/>
    </location>
</feature>
<comment type="caution">
    <text evidence="4">The sequence shown here is derived from an EMBL/GenBank/DDBJ whole genome shotgun (WGS) entry which is preliminary data.</text>
</comment>
<dbReference type="GO" id="GO:0006351">
    <property type="term" value="P:DNA-templated transcription"/>
    <property type="evidence" value="ECO:0007669"/>
    <property type="project" value="InterPro"/>
</dbReference>
<dbReference type="CDD" id="cd12148">
    <property type="entry name" value="fungal_TF_MHR"/>
    <property type="match status" value="1"/>
</dbReference>
<evidence type="ECO:0000313" key="4">
    <source>
        <dbReference type="EMBL" id="OCT44681.1"/>
    </source>
</evidence>
<reference evidence="5" key="1">
    <citation type="submission" date="2015-07" db="EMBL/GenBank/DDBJ databases">
        <authorList>
            <person name="Teixeira M.M."/>
            <person name="Souza R.C."/>
            <person name="Almeida L.G."/>
            <person name="Vicente V.A."/>
            <person name="de Hoog S."/>
            <person name="Bocca A.L."/>
            <person name="de Almeida S.R."/>
            <person name="Vasconcelos A.T."/>
            <person name="Felipe M.S."/>
        </authorList>
    </citation>
    <scope>NUCLEOTIDE SEQUENCE [LARGE SCALE GENOMIC DNA]</scope>
    <source>
        <strain evidence="5">KSF</strain>
    </source>
</reference>
<feature type="compositionally biased region" description="Polar residues" evidence="2">
    <location>
        <begin position="115"/>
        <end position="124"/>
    </location>
</feature>
<dbReference type="VEuPathDB" id="FungiDB:G647_07353"/>
<dbReference type="PANTHER" id="PTHR46910">
    <property type="entry name" value="TRANSCRIPTION FACTOR PDR1"/>
    <property type="match status" value="1"/>
</dbReference>
<evidence type="ECO:0000256" key="1">
    <source>
        <dbReference type="ARBA" id="ARBA00023242"/>
    </source>
</evidence>
<dbReference type="EMBL" id="LGRB01000020">
    <property type="protein sequence ID" value="OCT44681.1"/>
    <property type="molecule type" value="Genomic_DNA"/>
</dbReference>
<dbReference type="InterPro" id="IPR007219">
    <property type="entry name" value="XnlR_reg_dom"/>
</dbReference>
<accession>A0A1C1C890</accession>
<dbReference type="OrthoDB" id="3548654at2759"/>
<dbReference type="SMART" id="SM00906">
    <property type="entry name" value="Fungal_trans"/>
    <property type="match status" value="1"/>
</dbReference>
<evidence type="ECO:0000259" key="3">
    <source>
        <dbReference type="SMART" id="SM00906"/>
    </source>
</evidence>
<name>A0A1C1C890_9EURO</name>
<dbReference type="STRING" id="86049.A0A1C1C890"/>
<protein>
    <recommendedName>
        <fullName evidence="3">Xylanolytic transcriptional activator regulatory domain-containing protein</fullName>
    </recommendedName>
</protein>
<proteinExistence type="predicted"/>
<dbReference type="InterPro" id="IPR050987">
    <property type="entry name" value="AtrR-like"/>
</dbReference>
<dbReference type="PANTHER" id="PTHR46910:SF32">
    <property type="entry name" value="TRANSCRIPTION FACTOR DOMAIN-CONTAINING PROTEIN-RELATED"/>
    <property type="match status" value="1"/>
</dbReference>
<feature type="domain" description="Xylanolytic transcriptional activator regulatory" evidence="3">
    <location>
        <begin position="330"/>
        <end position="403"/>
    </location>
</feature>
<feature type="region of interest" description="Disordered" evidence="2">
    <location>
        <begin position="639"/>
        <end position="665"/>
    </location>
</feature>
<dbReference type="Proteomes" id="UP000094526">
    <property type="component" value="Unassembled WGS sequence"/>
</dbReference>
<evidence type="ECO:0000256" key="2">
    <source>
        <dbReference type="SAM" id="MobiDB-lite"/>
    </source>
</evidence>
<feature type="region of interest" description="Disordered" evidence="2">
    <location>
        <begin position="39"/>
        <end position="75"/>
    </location>
</feature>
<keyword evidence="1" id="KW-0539">Nucleus</keyword>
<keyword evidence="5" id="KW-1185">Reference proteome</keyword>
<evidence type="ECO:0000313" key="5">
    <source>
        <dbReference type="Proteomes" id="UP000094526"/>
    </source>
</evidence>
<dbReference type="AlphaFoldDB" id="A0A1C1C890"/>
<organism evidence="4 5">
    <name type="scientific">Cladophialophora carrionii</name>
    <dbReference type="NCBI Taxonomy" id="86049"/>
    <lineage>
        <taxon>Eukaryota</taxon>
        <taxon>Fungi</taxon>
        <taxon>Dikarya</taxon>
        <taxon>Ascomycota</taxon>
        <taxon>Pezizomycotina</taxon>
        <taxon>Eurotiomycetes</taxon>
        <taxon>Chaetothyriomycetidae</taxon>
        <taxon>Chaetothyriales</taxon>
        <taxon>Herpotrichiellaceae</taxon>
        <taxon>Cladophialophora</taxon>
    </lineage>
</organism>
<feature type="compositionally biased region" description="Polar residues" evidence="2">
    <location>
        <begin position="47"/>
        <end position="61"/>
    </location>
</feature>
<dbReference type="VEuPathDB" id="FungiDB:CLCR_05486"/>
<gene>
    <name evidence="4" type="ORF">CLCR_05486</name>
</gene>
<dbReference type="GO" id="GO:0008270">
    <property type="term" value="F:zinc ion binding"/>
    <property type="evidence" value="ECO:0007669"/>
    <property type="project" value="InterPro"/>
</dbReference>
<feature type="compositionally biased region" description="Acidic residues" evidence="2">
    <location>
        <begin position="63"/>
        <end position="72"/>
    </location>
</feature>
<dbReference type="eggNOG" id="ENOG502QTA0">
    <property type="taxonomic scope" value="Eukaryota"/>
</dbReference>
<dbReference type="Pfam" id="PF04082">
    <property type="entry name" value="Fungal_trans"/>
    <property type="match status" value="1"/>
</dbReference>
<sequence>MTTRRRFLSHEGMTTGTRPVRTLTTSSYIRGLERRVASFEQHGEHSTAPQGLTSGHLNQSTDLDLDGHDDDNDIHVDIDVDVGVDIDEEDEGSVADPQEAARPQPETSNRESSPRQRASNSLRSSPGPALMNPLAHGFTSYFADASGRPIYLGTSSNWSFGRRVLAMAHEKVMRAPLPPENLLFQGESYDLGWDGARNFPPAQQPEPPALPSADFATYLISAVKFHCGQLFHLFEEEKFMQQLSAFQENPAQVHQKPSLWYIHYLLILAFGKAFVAQSSKGRKPPGAEFFVHAMTLMPEFAFYNADPIEAIQVLCCAALYLHCLDFRAAAYRMIGQALRMALEHGMHTEMRSQQVDQVLAQRCRKVWWTVYVLDRQMSSLMGVPMGIADELISAELPTFTGQVERSTAMNIQIQLSRILAQILNTVYGPEGRLDKRFVTVTKESLKSVARVTDQLNGSFGVLENGSQTTISRLSAYLHLLYHQCIVLTTRPLLFSFLRSRLEQSNANLVAMLKSGSVRMLLQMCVESAQQMLTILSALQEHGLLVSFLPFDLDAAFTSGIALLMAAKVNSSLVKDPGPWLQRSYSVFQEMIYRGNMVAQMTKSELEQLEGILNRVSPSGEDHTAGRVRRYSGPRVSLARHDERELRSSGAPSHFSTLPPPPPYMPPSEAMSDGFVMDELQWQDGLSAEQLVNFAESMDLSALDWLSVDTEL</sequence>
<dbReference type="GO" id="GO:0003677">
    <property type="term" value="F:DNA binding"/>
    <property type="evidence" value="ECO:0007669"/>
    <property type="project" value="InterPro"/>
</dbReference>